<reference evidence="1" key="1">
    <citation type="submission" date="2014-09" db="EMBL/GenBank/DDBJ databases">
        <authorList>
            <person name="Magalhaes I.L.F."/>
            <person name="Oliveira U."/>
            <person name="Santos F.R."/>
            <person name="Vidigal T.H.D.A."/>
            <person name="Brescovit A.D."/>
            <person name="Santos A.J."/>
        </authorList>
    </citation>
    <scope>NUCLEOTIDE SEQUENCE</scope>
    <source>
        <tissue evidence="1">Shoot tissue taken approximately 20 cm above the soil surface</tissue>
    </source>
</reference>
<dbReference type="EMBL" id="GBRH01166388">
    <property type="protein sequence ID" value="JAE31508.1"/>
    <property type="molecule type" value="Transcribed_RNA"/>
</dbReference>
<evidence type="ECO:0000313" key="1">
    <source>
        <dbReference type="EMBL" id="JAE31508.1"/>
    </source>
</evidence>
<protein>
    <submittedName>
        <fullName evidence="1">Uncharacterized protein</fullName>
    </submittedName>
</protein>
<sequence length="55" mass="6365">MDIFPDMSLTIFRYSPKKNLSLQNSFICIPDKYMQLITSSVSCSKLTRDLSFIII</sequence>
<name>A0A0A9HF40_ARUDO</name>
<proteinExistence type="predicted"/>
<accession>A0A0A9HF40</accession>
<reference evidence="1" key="2">
    <citation type="journal article" date="2015" name="Data Brief">
        <title>Shoot transcriptome of the giant reed, Arundo donax.</title>
        <authorList>
            <person name="Barrero R.A."/>
            <person name="Guerrero F.D."/>
            <person name="Moolhuijzen P."/>
            <person name="Goolsby J.A."/>
            <person name="Tidwell J."/>
            <person name="Bellgard S.E."/>
            <person name="Bellgard M.I."/>
        </authorList>
    </citation>
    <scope>NUCLEOTIDE SEQUENCE</scope>
    <source>
        <tissue evidence="1">Shoot tissue taken approximately 20 cm above the soil surface</tissue>
    </source>
</reference>
<dbReference type="AlphaFoldDB" id="A0A0A9HF40"/>
<organism evidence="1">
    <name type="scientific">Arundo donax</name>
    <name type="common">Giant reed</name>
    <name type="synonym">Donax arundinaceus</name>
    <dbReference type="NCBI Taxonomy" id="35708"/>
    <lineage>
        <taxon>Eukaryota</taxon>
        <taxon>Viridiplantae</taxon>
        <taxon>Streptophyta</taxon>
        <taxon>Embryophyta</taxon>
        <taxon>Tracheophyta</taxon>
        <taxon>Spermatophyta</taxon>
        <taxon>Magnoliopsida</taxon>
        <taxon>Liliopsida</taxon>
        <taxon>Poales</taxon>
        <taxon>Poaceae</taxon>
        <taxon>PACMAD clade</taxon>
        <taxon>Arundinoideae</taxon>
        <taxon>Arundineae</taxon>
        <taxon>Arundo</taxon>
    </lineage>
</organism>